<reference evidence="1 2" key="1">
    <citation type="submission" date="2015-01" db="EMBL/GenBank/DDBJ databases">
        <title>Evolution of Trichinella species and genotypes.</title>
        <authorList>
            <person name="Korhonen P.K."/>
            <person name="Edoardo P."/>
            <person name="Giuseppe L.R."/>
            <person name="Gasser R.B."/>
        </authorList>
    </citation>
    <scope>NUCLEOTIDE SEQUENCE [LARGE SCALE GENOMIC DNA]</scope>
    <source>
        <strain evidence="1">ISS470</strain>
    </source>
</reference>
<dbReference type="EMBL" id="JYDT01000015">
    <property type="protein sequence ID" value="KRY91240.1"/>
    <property type="molecule type" value="Genomic_DNA"/>
</dbReference>
<gene>
    <name evidence="1" type="ORF">T4D_3279</name>
</gene>
<keyword evidence="2" id="KW-1185">Reference proteome</keyword>
<dbReference type="AlphaFoldDB" id="A0A0V1FYX0"/>
<name>A0A0V1FYX0_TRIPS</name>
<proteinExistence type="predicted"/>
<protein>
    <submittedName>
        <fullName evidence="1">Uncharacterized protein</fullName>
    </submittedName>
</protein>
<dbReference type="Proteomes" id="UP000054995">
    <property type="component" value="Unassembled WGS sequence"/>
</dbReference>
<comment type="caution">
    <text evidence="1">The sequence shown here is derived from an EMBL/GenBank/DDBJ whole genome shotgun (WGS) entry which is preliminary data.</text>
</comment>
<organism evidence="1 2">
    <name type="scientific">Trichinella pseudospiralis</name>
    <name type="common">Parasitic roundworm</name>
    <dbReference type="NCBI Taxonomy" id="6337"/>
    <lineage>
        <taxon>Eukaryota</taxon>
        <taxon>Metazoa</taxon>
        <taxon>Ecdysozoa</taxon>
        <taxon>Nematoda</taxon>
        <taxon>Enoplea</taxon>
        <taxon>Dorylaimia</taxon>
        <taxon>Trichinellida</taxon>
        <taxon>Trichinellidae</taxon>
        <taxon>Trichinella</taxon>
    </lineage>
</organism>
<evidence type="ECO:0000313" key="1">
    <source>
        <dbReference type="EMBL" id="KRY91240.1"/>
    </source>
</evidence>
<sequence>MKKCKIAFILQIYADQQAIWTEIYPLLVKRASALSKHKPSDKEIGRGFKLNIAGFSSSQLMLSHNENITVELLI</sequence>
<evidence type="ECO:0000313" key="2">
    <source>
        <dbReference type="Proteomes" id="UP000054995"/>
    </source>
</evidence>
<accession>A0A0V1FYX0</accession>